<evidence type="ECO:0000256" key="2">
    <source>
        <dbReference type="ARBA" id="ARBA00008834"/>
    </source>
</evidence>
<evidence type="ECO:0000313" key="10">
    <source>
        <dbReference type="EMBL" id="GAA0138765.1"/>
    </source>
</evidence>
<comment type="similarity">
    <text evidence="2 8">Belongs to the glycosyl hydrolase 28 family.</text>
</comment>
<name>A0AAV3NHG4_LITER</name>
<evidence type="ECO:0000256" key="6">
    <source>
        <dbReference type="ARBA" id="ARBA00023295"/>
    </source>
</evidence>
<evidence type="ECO:0000256" key="9">
    <source>
        <dbReference type="SAM" id="SignalP"/>
    </source>
</evidence>
<dbReference type="Proteomes" id="UP001454036">
    <property type="component" value="Unassembled WGS sequence"/>
</dbReference>
<keyword evidence="7" id="KW-0961">Cell wall biogenesis/degradation</keyword>
<dbReference type="GO" id="GO:0071555">
    <property type="term" value="P:cell wall organization"/>
    <property type="evidence" value="ECO:0007669"/>
    <property type="project" value="UniProtKB-KW"/>
</dbReference>
<dbReference type="EMBL" id="BAABME010000035">
    <property type="protein sequence ID" value="GAA0138765.1"/>
    <property type="molecule type" value="Genomic_DNA"/>
</dbReference>
<organism evidence="10 11">
    <name type="scientific">Lithospermum erythrorhizon</name>
    <name type="common">Purple gromwell</name>
    <name type="synonym">Lithospermum officinale var. erythrorhizon</name>
    <dbReference type="NCBI Taxonomy" id="34254"/>
    <lineage>
        <taxon>Eukaryota</taxon>
        <taxon>Viridiplantae</taxon>
        <taxon>Streptophyta</taxon>
        <taxon>Embryophyta</taxon>
        <taxon>Tracheophyta</taxon>
        <taxon>Spermatophyta</taxon>
        <taxon>Magnoliopsida</taxon>
        <taxon>eudicotyledons</taxon>
        <taxon>Gunneridae</taxon>
        <taxon>Pentapetalae</taxon>
        <taxon>asterids</taxon>
        <taxon>lamiids</taxon>
        <taxon>Boraginales</taxon>
        <taxon>Boraginaceae</taxon>
        <taxon>Boraginoideae</taxon>
        <taxon>Lithospermeae</taxon>
        <taxon>Lithospermum</taxon>
    </lineage>
</organism>
<evidence type="ECO:0000256" key="1">
    <source>
        <dbReference type="ARBA" id="ARBA00004191"/>
    </source>
</evidence>
<evidence type="ECO:0008006" key="12">
    <source>
        <dbReference type="Google" id="ProtNLM"/>
    </source>
</evidence>
<comment type="subcellular location">
    <subcellularLocation>
        <location evidence="1">Secreted</location>
        <location evidence="1">Cell wall</location>
    </subcellularLocation>
</comment>
<keyword evidence="5 8" id="KW-0378">Hydrolase</keyword>
<keyword evidence="6 8" id="KW-0326">Glycosidase</keyword>
<dbReference type="InterPro" id="IPR011050">
    <property type="entry name" value="Pectin_lyase_fold/virulence"/>
</dbReference>
<evidence type="ECO:0000313" key="11">
    <source>
        <dbReference type="Proteomes" id="UP001454036"/>
    </source>
</evidence>
<keyword evidence="11" id="KW-1185">Reference proteome</keyword>
<keyword evidence="4" id="KW-0964">Secreted</keyword>
<dbReference type="InterPro" id="IPR000743">
    <property type="entry name" value="Glyco_hydro_28"/>
</dbReference>
<dbReference type="InterPro" id="IPR012334">
    <property type="entry name" value="Pectin_lyas_fold"/>
</dbReference>
<proteinExistence type="inferred from homology"/>
<evidence type="ECO:0000256" key="5">
    <source>
        <dbReference type="ARBA" id="ARBA00022801"/>
    </source>
</evidence>
<dbReference type="Gene3D" id="2.160.20.10">
    <property type="entry name" value="Single-stranded right-handed beta-helix, Pectin lyase-like"/>
    <property type="match status" value="3"/>
</dbReference>
<evidence type="ECO:0000256" key="4">
    <source>
        <dbReference type="ARBA" id="ARBA00022525"/>
    </source>
</evidence>
<dbReference type="SUPFAM" id="SSF51126">
    <property type="entry name" value="Pectin lyase-like"/>
    <property type="match status" value="1"/>
</dbReference>
<keyword evidence="3" id="KW-0134">Cell wall</keyword>
<accession>A0AAV3NHG4</accession>
<reference evidence="10 11" key="1">
    <citation type="submission" date="2024-01" db="EMBL/GenBank/DDBJ databases">
        <title>The complete chloroplast genome sequence of Lithospermum erythrorhizon: insights into the phylogenetic relationship among Boraginaceae species and the maternal lineages of purple gromwells.</title>
        <authorList>
            <person name="Okada T."/>
            <person name="Watanabe K."/>
        </authorList>
    </citation>
    <scope>NUCLEOTIDE SEQUENCE [LARGE SCALE GENOMIC DNA]</scope>
</reference>
<protein>
    <recommendedName>
        <fullName evidence="12">Polygalacturonase</fullName>
    </recommendedName>
</protein>
<feature type="chain" id="PRO_5043607205" description="Polygalacturonase" evidence="9">
    <location>
        <begin position="26"/>
        <end position="312"/>
    </location>
</feature>
<evidence type="ECO:0000256" key="8">
    <source>
        <dbReference type="RuleBase" id="RU361169"/>
    </source>
</evidence>
<dbReference type="Pfam" id="PF00295">
    <property type="entry name" value="Glyco_hydro_28"/>
    <property type="match status" value="2"/>
</dbReference>
<dbReference type="GO" id="GO:0004650">
    <property type="term" value="F:polygalacturonase activity"/>
    <property type="evidence" value="ECO:0007669"/>
    <property type="project" value="InterPro"/>
</dbReference>
<dbReference type="GO" id="GO:0005975">
    <property type="term" value="P:carbohydrate metabolic process"/>
    <property type="evidence" value="ECO:0007669"/>
    <property type="project" value="InterPro"/>
</dbReference>
<dbReference type="AlphaFoldDB" id="A0AAV3NHG4"/>
<evidence type="ECO:0000256" key="3">
    <source>
        <dbReference type="ARBA" id="ARBA00022512"/>
    </source>
</evidence>
<sequence length="312" mass="33346">MPILSLQMLSLIASIFMQCSSNCLANLDNVYNMVSYTPLALGNIDTTEALLKPWSLACQSNTGGTVTVPQGRFLVNTVTFQGPCNGPMTFNVNGILKAPITPSTGEDHWILFANVDGLTISGKGVFDGQGPIAWSICKNGASCPRRPASLKFNSVKNAKIEGISSINNNFFHFNIFGCENFNVNGDDFISLGPGITNINISSIISGPGHGISIGSLRGSLGEPPVRGIIVYDSTITVNDVENPIIIDHNYCPHGSCGRQDGGSQVRISNVKFINIKGKSASEDSQIPTKATRSNFYGTFYGSQVPQRCMNIA</sequence>
<dbReference type="PANTHER" id="PTHR31375">
    <property type="match status" value="1"/>
</dbReference>
<gene>
    <name evidence="10" type="ORF">LIER_00449</name>
</gene>
<keyword evidence="9" id="KW-0732">Signal</keyword>
<comment type="caution">
    <text evidence="10">The sequence shown here is derived from an EMBL/GenBank/DDBJ whole genome shotgun (WGS) entry which is preliminary data.</text>
</comment>
<evidence type="ECO:0000256" key="7">
    <source>
        <dbReference type="ARBA" id="ARBA00023316"/>
    </source>
</evidence>
<feature type="signal peptide" evidence="9">
    <location>
        <begin position="1"/>
        <end position="25"/>
    </location>
</feature>